<evidence type="ECO:0000313" key="7">
    <source>
        <dbReference type="Proteomes" id="UP000661193"/>
    </source>
</evidence>
<dbReference type="SUPFAM" id="SSF52540">
    <property type="entry name" value="P-loop containing nucleoside triphosphate hydrolases"/>
    <property type="match status" value="1"/>
</dbReference>
<evidence type="ECO:0000256" key="1">
    <source>
        <dbReference type="ARBA" id="ARBA00005417"/>
    </source>
</evidence>
<dbReference type="InterPro" id="IPR027417">
    <property type="entry name" value="P-loop_NTPase"/>
</dbReference>
<dbReference type="InterPro" id="IPR003439">
    <property type="entry name" value="ABC_transporter-like_ATP-bd"/>
</dbReference>
<keyword evidence="3" id="KW-0547">Nucleotide-binding</keyword>
<dbReference type="PROSITE" id="PS00211">
    <property type="entry name" value="ABC_TRANSPORTER_1"/>
    <property type="match status" value="1"/>
</dbReference>
<dbReference type="Gene3D" id="3.40.50.300">
    <property type="entry name" value="P-loop containing nucleotide triphosphate hydrolases"/>
    <property type="match status" value="1"/>
</dbReference>
<protein>
    <submittedName>
        <fullName evidence="6">ATP-binding cassette domain-containing protein</fullName>
    </submittedName>
</protein>
<keyword evidence="2" id="KW-0813">Transport</keyword>
<dbReference type="InterPro" id="IPR050319">
    <property type="entry name" value="ABC_transp_ATP-bind"/>
</dbReference>
<dbReference type="EMBL" id="JAETXL010000008">
    <property type="protein sequence ID" value="MBL6279111.1"/>
    <property type="molecule type" value="Genomic_DNA"/>
</dbReference>
<feature type="domain" description="ABC transporter" evidence="5">
    <location>
        <begin position="2"/>
        <end position="214"/>
    </location>
</feature>
<name>A0ABS1UUW2_9ACTN</name>
<evidence type="ECO:0000259" key="5">
    <source>
        <dbReference type="PROSITE" id="PS50893"/>
    </source>
</evidence>
<keyword evidence="4 6" id="KW-0067">ATP-binding</keyword>
<dbReference type="Pfam" id="PF00005">
    <property type="entry name" value="ABC_tran"/>
    <property type="match status" value="1"/>
</dbReference>
<sequence length="214" mass="22528">MVIRSGVAGGTDRITACHACPPAAPAAPGRGARVEVAGTNLTRLRGRRLRAVRHRLGFVAQDPYGALHPAMTVADLVAEPLRIAGTPRHLHPTRISRALDLAGLPTDLVDKRPDQLSGGQRQRVAIARALAGDPVLLIADEATSMLDVSTRAGIAATLRHLADGIGLAVLFITHDLGEAVQNCDQIIVLHEGVPVQQGTPGEIIARPNPATRRT</sequence>
<dbReference type="Proteomes" id="UP000661193">
    <property type="component" value="Unassembled WGS sequence"/>
</dbReference>
<evidence type="ECO:0000256" key="3">
    <source>
        <dbReference type="ARBA" id="ARBA00022741"/>
    </source>
</evidence>
<organism evidence="6 7">
    <name type="scientific">Micromonospora fiedleri</name>
    <dbReference type="NCBI Taxonomy" id="1157498"/>
    <lineage>
        <taxon>Bacteria</taxon>
        <taxon>Bacillati</taxon>
        <taxon>Actinomycetota</taxon>
        <taxon>Actinomycetes</taxon>
        <taxon>Micromonosporales</taxon>
        <taxon>Micromonosporaceae</taxon>
        <taxon>Micromonospora</taxon>
    </lineage>
</organism>
<proteinExistence type="inferred from homology"/>
<dbReference type="PROSITE" id="PS50893">
    <property type="entry name" value="ABC_TRANSPORTER_2"/>
    <property type="match status" value="1"/>
</dbReference>
<evidence type="ECO:0000256" key="2">
    <source>
        <dbReference type="ARBA" id="ARBA00022448"/>
    </source>
</evidence>
<comment type="caution">
    <text evidence="6">The sequence shown here is derived from an EMBL/GenBank/DDBJ whole genome shotgun (WGS) entry which is preliminary data.</text>
</comment>
<accession>A0ABS1UUW2</accession>
<evidence type="ECO:0000256" key="4">
    <source>
        <dbReference type="ARBA" id="ARBA00022840"/>
    </source>
</evidence>
<dbReference type="PANTHER" id="PTHR43776">
    <property type="entry name" value="TRANSPORT ATP-BINDING PROTEIN"/>
    <property type="match status" value="1"/>
</dbReference>
<dbReference type="InterPro" id="IPR017871">
    <property type="entry name" value="ABC_transporter-like_CS"/>
</dbReference>
<dbReference type="GO" id="GO:0005524">
    <property type="term" value="F:ATP binding"/>
    <property type="evidence" value="ECO:0007669"/>
    <property type="project" value="UniProtKB-KW"/>
</dbReference>
<dbReference type="PANTHER" id="PTHR43776:SF7">
    <property type="entry name" value="D,D-DIPEPTIDE TRANSPORT ATP-BINDING PROTEIN DDPF-RELATED"/>
    <property type="match status" value="1"/>
</dbReference>
<reference evidence="6 7" key="1">
    <citation type="submission" date="2021-01" db="EMBL/GenBank/DDBJ databases">
        <title>Genome sequencing of Micromonospora fiedleri MG-37.</title>
        <authorList>
            <person name="Moreland P.E.J."/>
            <person name="Stach J.E.M."/>
        </authorList>
    </citation>
    <scope>NUCLEOTIDE SEQUENCE [LARGE SCALE GENOMIC DNA]</scope>
    <source>
        <strain evidence="6 7">MG-37</strain>
    </source>
</reference>
<dbReference type="RefSeq" id="WP_158244847.1">
    <property type="nucleotide sequence ID" value="NZ_JAETXL010000008.1"/>
</dbReference>
<keyword evidence="7" id="KW-1185">Reference proteome</keyword>
<gene>
    <name evidence="6" type="ORF">JMF97_23410</name>
</gene>
<evidence type="ECO:0000313" key="6">
    <source>
        <dbReference type="EMBL" id="MBL6279111.1"/>
    </source>
</evidence>
<comment type="similarity">
    <text evidence="1">Belongs to the ABC transporter superfamily.</text>
</comment>